<name>A0A5J6Z337_9CORY</name>
<dbReference type="AlphaFoldDB" id="A0A5J6Z337"/>
<evidence type="ECO:0000313" key="3">
    <source>
        <dbReference type="Proteomes" id="UP000326711"/>
    </source>
</evidence>
<dbReference type="EC" id="2.4.1.227" evidence="2"/>
<protein>
    <submittedName>
        <fullName evidence="2">UDP-N-acetylglucosamine--N-acetylmuramyl-(Pentapeptide) pyrophosphoryl-undecaprenol N-acetylglucosamine transferase</fullName>
        <ecNumber evidence="2">2.4.1.227</ecNumber>
    </submittedName>
</protein>
<accession>A0A5J6Z337</accession>
<dbReference type="GO" id="GO:0016758">
    <property type="term" value="F:hexosyltransferase activity"/>
    <property type="evidence" value="ECO:0007669"/>
    <property type="project" value="InterPro"/>
</dbReference>
<keyword evidence="2" id="KW-0808">Transferase</keyword>
<dbReference type="KEGG" id="cuo:CUROG_00360"/>
<dbReference type="Proteomes" id="UP000326711">
    <property type="component" value="Chromosome"/>
</dbReference>
<dbReference type="OrthoDB" id="9802126at2"/>
<dbReference type="PANTHER" id="PTHR21015">
    <property type="entry name" value="UDP-N-ACETYLGLUCOSAMINE--N-ACETYLMURAMYL-(PENTAPEPTIDE) PYROPHOSPHORYL-UNDECAPRENOL N-ACETYLGLUCOSAMINE TRANSFERASE 1"/>
    <property type="match status" value="1"/>
</dbReference>
<keyword evidence="2" id="KW-0328">Glycosyltransferase</keyword>
<dbReference type="EMBL" id="CP045032">
    <property type="protein sequence ID" value="QFQ01478.1"/>
    <property type="molecule type" value="Genomic_DNA"/>
</dbReference>
<evidence type="ECO:0000313" key="2">
    <source>
        <dbReference type="EMBL" id="QFQ01478.1"/>
    </source>
</evidence>
<dbReference type="PANTHER" id="PTHR21015:SF28">
    <property type="entry name" value="SLL1722 PROTEIN"/>
    <property type="match status" value="1"/>
</dbReference>
<dbReference type="InterPro" id="IPR007235">
    <property type="entry name" value="Glyco_trans_28_C"/>
</dbReference>
<dbReference type="SUPFAM" id="SSF53756">
    <property type="entry name" value="UDP-Glycosyltransferase/glycogen phosphorylase"/>
    <property type="match status" value="1"/>
</dbReference>
<organism evidence="2 3">
    <name type="scientific">Corynebacterium urogenitale</name>
    <dbReference type="NCBI Taxonomy" id="2487892"/>
    <lineage>
        <taxon>Bacteria</taxon>
        <taxon>Bacillati</taxon>
        <taxon>Actinomycetota</taxon>
        <taxon>Actinomycetes</taxon>
        <taxon>Mycobacteriales</taxon>
        <taxon>Corynebacteriaceae</taxon>
        <taxon>Corynebacterium</taxon>
    </lineage>
</organism>
<dbReference type="Pfam" id="PF04101">
    <property type="entry name" value="Glyco_tran_28_C"/>
    <property type="match status" value="1"/>
</dbReference>
<feature type="domain" description="Glycosyl transferase family 28 C-terminal" evidence="1">
    <location>
        <begin position="246"/>
        <end position="371"/>
    </location>
</feature>
<sequence>MNAPDTARRITDCAPGTVATQQPIKVVLYSHDSMGIGHVRRNLALAHQLVRDLPQLTGRPIAGLIVSGLADATAFNLPRGFDWLFIPSITKGHNGYCARNLAQSMDRVISLRSMIIETTLATFRPDLVIVDRHILGVQKELQEPLRRLKREKPKSRIILGLREILDAPAIAAAEWECLDAREDLETLIDQVWLFGDRAVHDPTTTGEIPMYLCDRLRFTGYLSTGRDLFEHDQRSAGDEPFILTTVGGGADGQELLQRALPMSVPSGHRHIVIAGPQLEDNEFRTLQRLAGPATEVHRSWPGLSRMISRAAAVISMGGYNTCAEILATSTPALIVPREEPRVEQLIRARCLFDATAADYHRIHTLTTDFLSQWAESAVTRRVDRSHIQRDGLARMAEFAAEILANDETLLNDEPLPDGGTDHKSVFTIPVHAGVSA</sequence>
<dbReference type="Gene3D" id="3.40.50.2000">
    <property type="entry name" value="Glycogen Phosphorylase B"/>
    <property type="match status" value="1"/>
</dbReference>
<gene>
    <name evidence="2" type="primary">murG1</name>
    <name evidence="2" type="ORF">CUROG_00360</name>
</gene>
<evidence type="ECO:0000259" key="1">
    <source>
        <dbReference type="Pfam" id="PF04101"/>
    </source>
</evidence>
<proteinExistence type="predicted"/>
<reference evidence="3" key="1">
    <citation type="submission" date="2019-10" db="EMBL/GenBank/DDBJ databases">
        <title>Complete genome sequence of Corynebacterium urogenitalis DSM 108747, isolated from the genital tract of a cow.</title>
        <authorList>
            <person name="Ruckert C."/>
            <person name="Ballas P."/>
            <person name="Wagener K."/>
            <person name="Drillich M."/>
            <person name="Kaempfer P."/>
            <person name="Busse H.-J."/>
            <person name="Ehling-Schulz M."/>
        </authorList>
    </citation>
    <scope>NUCLEOTIDE SEQUENCE [LARGE SCALE GENOMIC DNA]</scope>
    <source>
        <strain evidence="3">LMM 1652</strain>
    </source>
</reference>
<keyword evidence="3" id="KW-1185">Reference proteome</keyword>